<dbReference type="OrthoDB" id="8017863at2"/>
<name>A0A1H7UE14_9HYPH</name>
<accession>A0A1H7UE14</accession>
<keyword evidence="3" id="KW-1185">Reference proteome</keyword>
<evidence type="ECO:0000259" key="1">
    <source>
        <dbReference type="Pfam" id="PF16998"/>
    </source>
</evidence>
<proteinExistence type="predicted"/>
<evidence type="ECO:0000313" key="2">
    <source>
        <dbReference type="EMBL" id="SEL95312.1"/>
    </source>
</evidence>
<organism evidence="2 3">
    <name type="scientific">Bosea lupini</name>
    <dbReference type="NCBI Taxonomy" id="1036779"/>
    <lineage>
        <taxon>Bacteria</taxon>
        <taxon>Pseudomonadati</taxon>
        <taxon>Pseudomonadota</taxon>
        <taxon>Alphaproteobacteria</taxon>
        <taxon>Hyphomicrobiales</taxon>
        <taxon>Boseaceae</taxon>
        <taxon>Bosea</taxon>
    </lineage>
</organism>
<dbReference type="Proteomes" id="UP000199664">
    <property type="component" value="Unassembled WGS sequence"/>
</dbReference>
<dbReference type="InterPro" id="IPR032635">
    <property type="entry name" value="Anti_2"/>
</dbReference>
<evidence type="ECO:0000313" key="3">
    <source>
        <dbReference type="Proteomes" id="UP000199664"/>
    </source>
</evidence>
<feature type="domain" description="Surface antigen" evidence="1">
    <location>
        <begin position="106"/>
        <end position="175"/>
    </location>
</feature>
<sequence length="179" mass="18695">MRFELAVIYKPRAQRSQRPRERSPLASGASLLGVLLLGLASAGCSISFPIMGLSSKAEDEVAMTTASVLPARAVEGKSPLATLAPDLGPEDWRRAEGAMALALDPQGNGAPVSWDNAQSGMKGTFTPVGGPFLRSDEICRAFLASMSLQTGPVKLQGTACRPSGGEWAVKDAKPWKGAA</sequence>
<dbReference type="Pfam" id="PF16998">
    <property type="entry name" value="17kDa_Anti_2"/>
    <property type="match status" value="1"/>
</dbReference>
<dbReference type="AlphaFoldDB" id="A0A1H7UE14"/>
<gene>
    <name evidence="2" type="ORF">SAMN04515666_106236</name>
</gene>
<protein>
    <submittedName>
        <fullName evidence="2">Outer membrane surface antigen</fullName>
    </submittedName>
</protein>
<dbReference type="STRING" id="1036779.SAMN04515666_106236"/>
<dbReference type="EMBL" id="FOAN01000006">
    <property type="protein sequence ID" value="SEL95312.1"/>
    <property type="molecule type" value="Genomic_DNA"/>
</dbReference>
<reference evidence="3" key="1">
    <citation type="submission" date="2016-10" db="EMBL/GenBank/DDBJ databases">
        <authorList>
            <person name="Varghese N."/>
            <person name="Submissions S."/>
        </authorList>
    </citation>
    <scope>NUCLEOTIDE SEQUENCE [LARGE SCALE GENOMIC DNA]</scope>
    <source>
        <strain evidence="3">LMG 26383,CCUG 61248,R- 45681</strain>
    </source>
</reference>